<comment type="caution">
    <text evidence="1">The sequence shown here is derived from an EMBL/GenBank/DDBJ whole genome shotgun (WGS) entry which is preliminary data.</text>
</comment>
<gene>
    <name evidence="1" type="ORF">NEOLI_002393</name>
</gene>
<dbReference type="Proteomes" id="UP000186594">
    <property type="component" value="Unassembled WGS sequence"/>
</dbReference>
<evidence type="ECO:0000313" key="1">
    <source>
        <dbReference type="EMBL" id="OLL22748.1"/>
    </source>
</evidence>
<dbReference type="EMBL" id="LXFE01002858">
    <property type="protein sequence ID" value="OLL22748.1"/>
    <property type="molecule type" value="Genomic_DNA"/>
</dbReference>
<protein>
    <submittedName>
        <fullName evidence="1">Uncharacterized protein</fullName>
    </submittedName>
</protein>
<sequence length="68" mass="8424">MLRNWQLAKERTFWRKPNHAGKPPLEKSAHEVQIDALLKFAWQNVRFARHRYRHQHSNIETYPLQKYR</sequence>
<reference evidence="1 2" key="1">
    <citation type="submission" date="2016-04" db="EMBL/GenBank/DDBJ databases">
        <title>Evolutionary innovation and constraint leading to complex multicellularity in the Ascomycota.</title>
        <authorList>
            <person name="Cisse O."/>
            <person name="Nguyen A."/>
            <person name="Hewitt D.A."/>
            <person name="Jedd G."/>
            <person name="Stajich J.E."/>
        </authorList>
    </citation>
    <scope>NUCLEOTIDE SEQUENCE [LARGE SCALE GENOMIC DNA]</scope>
    <source>
        <strain evidence="1 2">DAH-3</strain>
    </source>
</reference>
<organism evidence="1 2">
    <name type="scientific">Neolecta irregularis (strain DAH-3)</name>
    <dbReference type="NCBI Taxonomy" id="1198029"/>
    <lineage>
        <taxon>Eukaryota</taxon>
        <taxon>Fungi</taxon>
        <taxon>Dikarya</taxon>
        <taxon>Ascomycota</taxon>
        <taxon>Taphrinomycotina</taxon>
        <taxon>Neolectales</taxon>
        <taxon>Neolectaceae</taxon>
        <taxon>Neolecta</taxon>
    </lineage>
</organism>
<keyword evidence="2" id="KW-1185">Reference proteome</keyword>
<proteinExistence type="predicted"/>
<name>A0A1U7LJE0_NEOID</name>
<dbReference type="AlphaFoldDB" id="A0A1U7LJE0"/>
<accession>A0A1U7LJE0</accession>
<evidence type="ECO:0000313" key="2">
    <source>
        <dbReference type="Proteomes" id="UP000186594"/>
    </source>
</evidence>